<dbReference type="GO" id="GO:0003993">
    <property type="term" value="F:acid phosphatase activity"/>
    <property type="evidence" value="ECO:0007669"/>
    <property type="project" value="InterPro"/>
</dbReference>
<dbReference type="InterPro" id="IPR008963">
    <property type="entry name" value="Purple_acid_Pase-like_N"/>
</dbReference>
<dbReference type="PANTHER" id="PTHR45778:SF7">
    <property type="entry name" value="PURPLE ACID PHOSPHATASE"/>
    <property type="match status" value="1"/>
</dbReference>
<dbReference type="AlphaFoldDB" id="A0AAD3HN62"/>
<keyword evidence="2" id="KW-0964">Secreted</keyword>
<gene>
    <name evidence="5" type="ORF">Agub_g8238</name>
</gene>
<dbReference type="EMBL" id="BMAR01000016">
    <property type="protein sequence ID" value="GFR46818.1"/>
    <property type="molecule type" value="Genomic_DNA"/>
</dbReference>
<dbReference type="PANTHER" id="PTHR45778">
    <property type="entry name" value="PURPLE ACID PHOSPHATASE-RELATED"/>
    <property type="match status" value="1"/>
</dbReference>
<comment type="caution">
    <text evidence="5">The sequence shown here is derived from an EMBL/GenBank/DDBJ whole genome shotgun (WGS) entry which is preliminary data.</text>
</comment>
<dbReference type="Gene3D" id="2.60.40.380">
    <property type="entry name" value="Purple acid phosphatase-like, N-terminal"/>
    <property type="match status" value="1"/>
</dbReference>
<protein>
    <recommendedName>
        <fullName evidence="4">Purple acid phosphatase N-terminal domain-containing protein</fullName>
    </recommendedName>
</protein>
<feature type="chain" id="PRO_5041965678" description="Purple acid phosphatase N-terminal domain-containing protein" evidence="3">
    <location>
        <begin position="26"/>
        <end position="188"/>
    </location>
</feature>
<keyword evidence="3" id="KW-0732">Signal</keyword>
<organism evidence="5 6">
    <name type="scientific">Astrephomene gubernaculifera</name>
    <dbReference type="NCBI Taxonomy" id="47775"/>
    <lineage>
        <taxon>Eukaryota</taxon>
        <taxon>Viridiplantae</taxon>
        <taxon>Chlorophyta</taxon>
        <taxon>core chlorophytes</taxon>
        <taxon>Chlorophyceae</taxon>
        <taxon>CS clade</taxon>
        <taxon>Chlamydomonadales</taxon>
        <taxon>Astrephomenaceae</taxon>
        <taxon>Astrephomene</taxon>
    </lineage>
</organism>
<dbReference type="InterPro" id="IPR015914">
    <property type="entry name" value="PAPs_N"/>
</dbReference>
<evidence type="ECO:0000313" key="5">
    <source>
        <dbReference type="EMBL" id="GFR46818.1"/>
    </source>
</evidence>
<feature type="signal peptide" evidence="3">
    <location>
        <begin position="1"/>
        <end position="25"/>
    </location>
</feature>
<dbReference type="GO" id="GO:0046872">
    <property type="term" value="F:metal ion binding"/>
    <property type="evidence" value="ECO:0007669"/>
    <property type="project" value="InterPro"/>
</dbReference>
<evidence type="ECO:0000256" key="3">
    <source>
        <dbReference type="SAM" id="SignalP"/>
    </source>
</evidence>
<proteinExistence type="predicted"/>
<evidence type="ECO:0000313" key="6">
    <source>
        <dbReference type="Proteomes" id="UP001054857"/>
    </source>
</evidence>
<evidence type="ECO:0000259" key="4">
    <source>
        <dbReference type="Pfam" id="PF16656"/>
    </source>
</evidence>
<comment type="subcellular location">
    <subcellularLocation>
        <location evidence="1">Secreted</location>
    </subcellularLocation>
</comment>
<evidence type="ECO:0000256" key="1">
    <source>
        <dbReference type="ARBA" id="ARBA00004613"/>
    </source>
</evidence>
<dbReference type="Pfam" id="PF16656">
    <property type="entry name" value="Pur_ac_phosph_N"/>
    <property type="match status" value="1"/>
</dbReference>
<feature type="non-terminal residue" evidence="5">
    <location>
        <position position="1"/>
    </location>
</feature>
<name>A0AAD3HN62_9CHLO</name>
<keyword evidence="6" id="KW-1185">Reference proteome</keyword>
<reference evidence="5 6" key="1">
    <citation type="journal article" date="2021" name="Sci. Rep.">
        <title>Genome sequencing of the multicellular alga Astrephomene provides insights into convergent evolution of germ-soma differentiation.</title>
        <authorList>
            <person name="Yamashita S."/>
            <person name="Yamamoto K."/>
            <person name="Matsuzaki R."/>
            <person name="Suzuki S."/>
            <person name="Yamaguchi H."/>
            <person name="Hirooka S."/>
            <person name="Minakuchi Y."/>
            <person name="Miyagishima S."/>
            <person name="Kawachi M."/>
            <person name="Toyoda A."/>
            <person name="Nozaki H."/>
        </authorList>
    </citation>
    <scope>NUCLEOTIDE SEQUENCE [LARGE SCALE GENOMIC DNA]</scope>
    <source>
        <strain evidence="5 6">NIES-4017</strain>
    </source>
</reference>
<dbReference type="GO" id="GO:0005576">
    <property type="term" value="C:extracellular region"/>
    <property type="evidence" value="ECO:0007669"/>
    <property type="project" value="UniProtKB-SubCell"/>
</dbReference>
<evidence type="ECO:0000256" key="2">
    <source>
        <dbReference type="ARBA" id="ARBA00022525"/>
    </source>
</evidence>
<dbReference type="SUPFAM" id="SSF49363">
    <property type="entry name" value="Purple acid phosphatase, N-terminal domain"/>
    <property type="match status" value="1"/>
</dbReference>
<dbReference type="Proteomes" id="UP001054857">
    <property type="component" value="Unassembled WGS sequence"/>
</dbReference>
<feature type="domain" description="Purple acid phosphatase N-terminal" evidence="4">
    <location>
        <begin position="47"/>
        <end position="156"/>
    </location>
</feature>
<accession>A0AAD3HN62</accession>
<sequence length="188" mass="20534">MTKCVFSTKLLALITIAVLFRSASSSRALIGSMVGSSGGLHSNDCEPSEVHLSLSDDPHEIRVAWRTTSLGCPATVSYGRADETGQPLYGSPLLQAEGSSYSITEGLMCDGRARRHRFTVNMHTAVMRDLDHSTDYWYGFPGSDRTFRFRSPRRVGAGSSGAGSSQRFSFIAFGDLGESRIKRRKCAR</sequence>